<sequence>MSFLKQKRSVDDIWPMYNKAVLVRVDFNVRVRNGAIAKSKDHRIRAAIPTIRKIIDQGGKAILMSHMGRPTGHKFAALKTCEEQKRRYLQIWSDEAGAGCTTFFSLCSGEDKKKILSWSSVSELANAVNETEGAGKTDLFASLNVEEKKSLLNRFQASDDRYSNFVFPHLRTYNGFEDELTLRPVAVRLSEILNESGLSPRVDVKFAEDCLNADEIVNTLEPGQVLLLENVRFYSDENSRKGSERRIMAQRIASYGDYFVSDAFGTCHRINSATMVDIPAVLGHGGTGYLLQSEISAYSKILGGAAPRPIVAIVGGTKVSDKILLLEHIMNKIDCLIIGGALAFTFLKAAGYSIVIRSTRPSFEDKYCEEQNIDELARSFLLTARSCNVEILLPSDHVCHTRCEPTDAAVITKDANAPRRLHGARYRSADRRRGKSAY</sequence>
<evidence type="ECO:0000256" key="1">
    <source>
        <dbReference type="ARBA" id="ARBA00000642"/>
    </source>
</evidence>
<dbReference type="PRINTS" id="PR00477">
    <property type="entry name" value="PHGLYCKINASE"/>
</dbReference>
<evidence type="ECO:0000256" key="9">
    <source>
        <dbReference type="ARBA" id="ARBA00022842"/>
    </source>
</evidence>
<accession>A0ABD3NQW8</accession>
<comment type="caution">
    <text evidence="12">The sequence shown here is derived from an EMBL/GenBank/DDBJ whole genome shotgun (WGS) entry which is preliminary data.</text>
</comment>
<keyword evidence="8" id="KW-0067">ATP-binding</keyword>
<name>A0ABD3NQW8_9STRA</name>
<protein>
    <recommendedName>
        <fullName evidence="4 10">Phosphoglycerate kinase</fullName>
        <ecNumber evidence="4 10">2.7.2.3</ecNumber>
    </recommendedName>
</protein>
<evidence type="ECO:0000313" key="12">
    <source>
        <dbReference type="EMBL" id="KAL3777491.1"/>
    </source>
</evidence>
<gene>
    <name evidence="12" type="ORF">ACHAW5_000557</name>
</gene>
<comment type="pathway">
    <text evidence="10">Carbohydrate degradation; glycolysis; pyruvate from D-glyceraldehyde 3-phosphate: step 2/5.</text>
</comment>
<reference evidence="12 13" key="1">
    <citation type="submission" date="2024-10" db="EMBL/GenBank/DDBJ databases">
        <title>Updated reference genomes for cyclostephanoid diatoms.</title>
        <authorList>
            <person name="Roberts W.R."/>
            <person name="Alverson A.J."/>
        </authorList>
    </citation>
    <scope>NUCLEOTIDE SEQUENCE [LARGE SCALE GENOMIC DNA]</scope>
    <source>
        <strain evidence="12 13">AJA276-08</strain>
    </source>
</reference>
<proteinExistence type="inferred from homology"/>
<dbReference type="PANTHER" id="PTHR11406">
    <property type="entry name" value="PHOSPHOGLYCERATE KINASE"/>
    <property type="match status" value="1"/>
</dbReference>
<keyword evidence="5 10" id="KW-0808">Transferase</keyword>
<dbReference type="InterPro" id="IPR015824">
    <property type="entry name" value="Phosphoglycerate_kinase_N"/>
</dbReference>
<comment type="subunit">
    <text evidence="11">Monomer.</text>
</comment>
<dbReference type="GO" id="GO:0004618">
    <property type="term" value="F:phosphoglycerate kinase activity"/>
    <property type="evidence" value="ECO:0007669"/>
    <property type="project" value="UniProtKB-EC"/>
</dbReference>
<evidence type="ECO:0000256" key="10">
    <source>
        <dbReference type="RuleBase" id="RU000532"/>
    </source>
</evidence>
<evidence type="ECO:0000256" key="11">
    <source>
        <dbReference type="RuleBase" id="RU000696"/>
    </source>
</evidence>
<evidence type="ECO:0000313" key="13">
    <source>
        <dbReference type="Proteomes" id="UP001530315"/>
    </source>
</evidence>
<dbReference type="Pfam" id="PF00162">
    <property type="entry name" value="PGK"/>
    <property type="match status" value="2"/>
</dbReference>
<evidence type="ECO:0000256" key="4">
    <source>
        <dbReference type="ARBA" id="ARBA00013061"/>
    </source>
</evidence>
<evidence type="ECO:0000256" key="6">
    <source>
        <dbReference type="ARBA" id="ARBA00022741"/>
    </source>
</evidence>
<dbReference type="PANTHER" id="PTHR11406:SF23">
    <property type="entry name" value="PHOSPHOGLYCERATE KINASE 1, CHLOROPLASTIC-RELATED"/>
    <property type="match status" value="1"/>
</dbReference>
<keyword evidence="9" id="KW-0460">Magnesium</keyword>
<dbReference type="EMBL" id="JALLAZ020001285">
    <property type="protein sequence ID" value="KAL3777491.1"/>
    <property type="molecule type" value="Genomic_DNA"/>
</dbReference>
<organism evidence="12 13">
    <name type="scientific">Stephanodiscus triporus</name>
    <dbReference type="NCBI Taxonomy" id="2934178"/>
    <lineage>
        <taxon>Eukaryota</taxon>
        <taxon>Sar</taxon>
        <taxon>Stramenopiles</taxon>
        <taxon>Ochrophyta</taxon>
        <taxon>Bacillariophyta</taxon>
        <taxon>Coscinodiscophyceae</taxon>
        <taxon>Thalassiosirophycidae</taxon>
        <taxon>Stephanodiscales</taxon>
        <taxon>Stephanodiscaceae</taxon>
        <taxon>Stephanodiscus</taxon>
    </lineage>
</organism>
<evidence type="ECO:0000256" key="2">
    <source>
        <dbReference type="ARBA" id="ARBA00001946"/>
    </source>
</evidence>
<dbReference type="InterPro" id="IPR036043">
    <property type="entry name" value="Phosphoglycerate_kinase_sf"/>
</dbReference>
<evidence type="ECO:0000256" key="7">
    <source>
        <dbReference type="ARBA" id="ARBA00022777"/>
    </source>
</evidence>
<comment type="cofactor">
    <cofactor evidence="2">
        <name>Mg(2+)</name>
        <dbReference type="ChEBI" id="CHEBI:18420"/>
    </cofactor>
</comment>
<evidence type="ECO:0000256" key="8">
    <source>
        <dbReference type="ARBA" id="ARBA00022840"/>
    </source>
</evidence>
<dbReference type="GO" id="GO:0005524">
    <property type="term" value="F:ATP binding"/>
    <property type="evidence" value="ECO:0007669"/>
    <property type="project" value="UniProtKB-KW"/>
</dbReference>
<dbReference type="InterPro" id="IPR001576">
    <property type="entry name" value="Phosphoglycerate_kinase"/>
</dbReference>
<evidence type="ECO:0000256" key="5">
    <source>
        <dbReference type="ARBA" id="ARBA00022679"/>
    </source>
</evidence>
<comment type="similarity">
    <text evidence="3 10">Belongs to the phosphoglycerate kinase family.</text>
</comment>
<keyword evidence="13" id="KW-1185">Reference proteome</keyword>
<comment type="catalytic activity">
    <reaction evidence="1 10">
        <text>(2R)-3-phosphoglycerate + ATP = (2R)-3-phospho-glyceroyl phosphate + ADP</text>
        <dbReference type="Rhea" id="RHEA:14801"/>
        <dbReference type="ChEBI" id="CHEBI:30616"/>
        <dbReference type="ChEBI" id="CHEBI:57604"/>
        <dbReference type="ChEBI" id="CHEBI:58272"/>
        <dbReference type="ChEBI" id="CHEBI:456216"/>
        <dbReference type="EC" id="2.7.2.3"/>
    </reaction>
</comment>
<evidence type="ECO:0000256" key="3">
    <source>
        <dbReference type="ARBA" id="ARBA00008982"/>
    </source>
</evidence>
<dbReference type="Proteomes" id="UP001530315">
    <property type="component" value="Unassembled WGS sequence"/>
</dbReference>
<dbReference type="AlphaFoldDB" id="A0ABD3NQW8"/>
<dbReference type="EC" id="2.7.2.3" evidence="4 10"/>
<keyword evidence="6" id="KW-0547">Nucleotide-binding</keyword>
<dbReference type="Gene3D" id="3.40.50.1260">
    <property type="entry name" value="Phosphoglycerate kinase, N-terminal domain"/>
    <property type="match status" value="2"/>
</dbReference>
<keyword evidence="7 10" id="KW-0418">Kinase</keyword>
<dbReference type="SUPFAM" id="SSF53748">
    <property type="entry name" value="Phosphoglycerate kinase"/>
    <property type="match status" value="1"/>
</dbReference>